<accession>A0A1T4L351</accession>
<organism evidence="4 5">
    <name type="scientific">Treponema porcinum</name>
    <dbReference type="NCBI Taxonomy" id="261392"/>
    <lineage>
        <taxon>Bacteria</taxon>
        <taxon>Pseudomonadati</taxon>
        <taxon>Spirochaetota</taxon>
        <taxon>Spirochaetia</taxon>
        <taxon>Spirochaetales</taxon>
        <taxon>Treponemataceae</taxon>
        <taxon>Treponema</taxon>
    </lineage>
</organism>
<evidence type="ECO:0000313" key="5">
    <source>
        <dbReference type="Proteomes" id="UP000190423"/>
    </source>
</evidence>
<dbReference type="OrthoDB" id="9798006at2"/>
<gene>
    <name evidence="4" type="ORF">SAMN02745149_01434</name>
</gene>
<dbReference type="RefSeq" id="WP_078933347.1">
    <property type="nucleotide sequence ID" value="NZ_FUWG01000010.1"/>
</dbReference>
<proteinExistence type="predicted"/>
<evidence type="ECO:0000256" key="1">
    <source>
        <dbReference type="ARBA" id="ARBA00022679"/>
    </source>
</evidence>
<dbReference type="Pfam" id="PF13420">
    <property type="entry name" value="Acetyltransf_4"/>
    <property type="match status" value="1"/>
</dbReference>
<dbReference type="GeneID" id="78316730"/>
<keyword evidence="1 4" id="KW-0808">Transferase</keyword>
<sequence length="195" mass="22226">MNKIIIRPAQLSDAQKLLEIYAPYVKDTAITFEYDVPSKKEFASRIAHTLERYPYIVAQKDGIIVGYAYAGAFKSRAAYDWSVETSIYVARGIRKCGTGRALYTTLEKILKAMNIKNVNACIAAPEKEDEYLSNDSILFHERMGYTLAGTFHQCGSKFGRWYNMVWMEKLIASHEENPAPVLPFCAVQEQFFPKK</sequence>
<name>A0A1T4L351_TREPO</name>
<dbReference type="STRING" id="261392.SAMN02745149_01434"/>
<dbReference type="PANTHER" id="PTHR43072:SF23">
    <property type="entry name" value="UPF0039 PROTEIN C11D3.02C"/>
    <property type="match status" value="1"/>
</dbReference>
<dbReference type="PANTHER" id="PTHR43072">
    <property type="entry name" value="N-ACETYLTRANSFERASE"/>
    <property type="match status" value="1"/>
</dbReference>
<dbReference type="CDD" id="cd04301">
    <property type="entry name" value="NAT_SF"/>
    <property type="match status" value="1"/>
</dbReference>
<keyword evidence="5" id="KW-1185">Reference proteome</keyword>
<dbReference type="InterPro" id="IPR000182">
    <property type="entry name" value="GNAT_dom"/>
</dbReference>
<dbReference type="AlphaFoldDB" id="A0A1T4L351"/>
<dbReference type="InterPro" id="IPR016181">
    <property type="entry name" value="Acyl_CoA_acyltransferase"/>
</dbReference>
<dbReference type="PROSITE" id="PS51186">
    <property type="entry name" value="GNAT"/>
    <property type="match status" value="1"/>
</dbReference>
<reference evidence="4 5" key="1">
    <citation type="submission" date="2017-02" db="EMBL/GenBank/DDBJ databases">
        <authorList>
            <person name="Peterson S.W."/>
        </authorList>
    </citation>
    <scope>NUCLEOTIDE SEQUENCE [LARGE SCALE GENOMIC DNA]</scope>
    <source>
        <strain evidence="4 5">ATCC BAA-908</strain>
    </source>
</reference>
<evidence type="ECO:0000313" key="4">
    <source>
        <dbReference type="EMBL" id="SJZ49172.1"/>
    </source>
</evidence>
<evidence type="ECO:0000259" key="3">
    <source>
        <dbReference type="PROSITE" id="PS51186"/>
    </source>
</evidence>
<protein>
    <submittedName>
        <fullName evidence="4">Phosphinothricin acetyltransferase</fullName>
    </submittedName>
</protein>
<keyword evidence="2" id="KW-0012">Acyltransferase</keyword>
<dbReference type="Gene3D" id="3.40.630.30">
    <property type="match status" value="1"/>
</dbReference>
<dbReference type="GO" id="GO:0016747">
    <property type="term" value="F:acyltransferase activity, transferring groups other than amino-acyl groups"/>
    <property type="evidence" value="ECO:0007669"/>
    <property type="project" value="InterPro"/>
</dbReference>
<dbReference type="EMBL" id="FUWG01000010">
    <property type="protein sequence ID" value="SJZ49172.1"/>
    <property type="molecule type" value="Genomic_DNA"/>
</dbReference>
<dbReference type="Proteomes" id="UP000190423">
    <property type="component" value="Unassembled WGS sequence"/>
</dbReference>
<feature type="domain" description="N-acetyltransferase" evidence="3">
    <location>
        <begin position="4"/>
        <end position="172"/>
    </location>
</feature>
<evidence type="ECO:0000256" key="2">
    <source>
        <dbReference type="ARBA" id="ARBA00023315"/>
    </source>
</evidence>
<dbReference type="SUPFAM" id="SSF55729">
    <property type="entry name" value="Acyl-CoA N-acyltransferases (Nat)"/>
    <property type="match status" value="1"/>
</dbReference>